<dbReference type="AlphaFoldDB" id="A0A0A2VB10"/>
<evidence type="ECO:0000313" key="3">
    <source>
        <dbReference type="Proteomes" id="UP000030106"/>
    </source>
</evidence>
<dbReference type="HOGENOM" id="CLU_036503_0_0_1"/>
<reference evidence="2 3" key="1">
    <citation type="submission" date="2012-10" db="EMBL/GenBank/DDBJ databases">
        <title>Genome sequencing and analysis of entomopathogenic fungi Beauveria bassiana D1-5.</title>
        <authorList>
            <person name="Li Q."/>
            <person name="Wang L."/>
            <person name="Zhang Z."/>
            <person name="Wang Q."/>
            <person name="Ren J."/>
            <person name="Wang M."/>
            <person name="Xu W."/>
            <person name="Wang J."/>
            <person name="Lu Y."/>
            <person name="Du Q."/>
            <person name="Sun Z."/>
        </authorList>
    </citation>
    <scope>NUCLEOTIDE SEQUENCE [LARGE SCALE GENOMIC DNA]</scope>
    <source>
        <strain evidence="2 3">D1-5</strain>
    </source>
</reference>
<name>A0A0A2VB10_BEABA</name>
<keyword evidence="1" id="KW-0812">Transmembrane</keyword>
<gene>
    <name evidence="2" type="ORF">BBAD15_g10075</name>
</gene>
<dbReference type="EMBL" id="ANFO01001025">
    <property type="protein sequence ID" value="KGQ04688.1"/>
    <property type="molecule type" value="Genomic_DNA"/>
</dbReference>
<comment type="caution">
    <text evidence="2">The sequence shown here is derived from an EMBL/GenBank/DDBJ whole genome shotgun (WGS) entry which is preliminary data.</text>
</comment>
<keyword evidence="1" id="KW-1133">Transmembrane helix</keyword>
<evidence type="ECO:0000313" key="2">
    <source>
        <dbReference type="EMBL" id="KGQ04688.1"/>
    </source>
</evidence>
<dbReference type="Proteomes" id="UP000030106">
    <property type="component" value="Unassembled WGS sequence"/>
</dbReference>
<evidence type="ECO:0008006" key="4">
    <source>
        <dbReference type="Google" id="ProtNLM"/>
    </source>
</evidence>
<protein>
    <recommendedName>
        <fullName evidence="4">Transmembrane protein 53</fullName>
    </recommendedName>
</protein>
<dbReference type="OrthoDB" id="77878at2759"/>
<dbReference type="PANTHER" id="PTHR12265:SF14">
    <property type="entry name" value="INDOLE-DITERPENE BIOSYNTHESIS PROTEIN PAXU"/>
    <property type="match status" value="1"/>
</dbReference>
<dbReference type="eggNOG" id="ENOG502SJWV">
    <property type="taxonomic scope" value="Eukaryota"/>
</dbReference>
<dbReference type="InterPro" id="IPR029058">
    <property type="entry name" value="AB_hydrolase_fold"/>
</dbReference>
<evidence type="ECO:0000256" key="1">
    <source>
        <dbReference type="SAM" id="Phobius"/>
    </source>
</evidence>
<accession>A0A0A2VB10</accession>
<feature type="transmembrane region" description="Helical" evidence="1">
    <location>
        <begin position="180"/>
        <end position="201"/>
    </location>
</feature>
<dbReference type="SUPFAM" id="SSF53474">
    <property type="entry name" value="alpha/beta-Hydrolases"/>
    <property type="match status" value="1"/>
</dbReference>
<sequence>MPRKPPSVQGFDSLSEQVFVRDGDAEAVANAHAHTGPDVVVIYGWGDCLPQHVAKYADGYRAMFPRAKQVVILSPIAKALFTSREQKRGHMTPVVNHLFGSPDAGRGAGAAQSNDTILIHAMSNTGAINAAATFDVYFERFQSAMPHSLFVMDSTPGGADFTWDNLKRWSRAMALGTAKWFPWPFVATQSIFALFLTLNALQLWLRRRQNAGAWSGGAAKQEMFATKRARRLFMYSKDDDLIGWEDIVTFAHDSERLGYAVDTEEFHGSGHVGHMRMHPDQYWAAIRQSWARTKTTSLGFEKETAA</sequence>
<keyword evidence="1" id="KW-0472">Membrane</keyword>
<dbReference type="InterPro" id="IPR008547">
    <property type="entry name" value="DUF829_TMEM53"/>
</dbReference>
<proteinExistence type="predicted"/>
<dbReference type="Pfam" id="PF05705">
    <property type="entry name" value="DUF829"/>
    <property type="match status" value="1"/>
</dbReference>
<organism evidence="2 3">
    <name type="scientific">Beauveria bassiana D1-5</name>
    <dbReference type="NCBI Taxonomy" id="1245745"/>
    <lineage>
        <taxon>Eukaryota</taxon>
        <taxon>Fungi</taxon>
        <taxon>Dikarya</taxon>
        <taxon>Ascomycota</taxon>
        <taxon>Pezizomycotina</taxon>
        <taxon>Sordariomycetes</taxon>
        <taxon>Hypocreomycetidae</taxon>
        <taxon>Hypocreales</taxon>
        <taxon>Cordycipitaceae</taxon>
        <taxon>Beauveria</taxon>
    </lineage>
</organism>
<dbReference type="PANTHER" id="PTHR12265">
    <property type="entry name" value="TRANSMEMBRANE PROTEIN 53"/>
    <property type="match status" value="1"/>
</dbReference>